<dbReference type="InterPro" id="IPR003599">
    <property type="entry name" value="Ig_sub"/>
</dbReference>
<feature type="domain" description="Ig-like" evidence="2">
    <location>
        <begin position="6"/>
        <end position="93"/>
    </location>
</feature>
<dbReference type="InterPro" id="IPR050150">
    <property type="entry name" value="IgV_Light_Chain"/>
</dbReference>
<name>A0A670K288_PODMU</name>
<dbReference type="PROSITE" id="PS50835">
    <property type="entry name" value="IG_LIKE"/>
    <property type="match status" value="1"/>
</dbReference>
<proteinExistence type="predicted"/>
<dbReference type="GeneTree" id="ENSGT00940000154179"/>
<keyword evidence="4" id="KW-1185">Reference proteome</keyword>
<reference evidence="3" key="2">
    <citation type="submission" date="2025-08" db="UniProtKB">
        <authorList>
            <consortium name="Ensembl"/>
        </authorList>
    </citation>
    <scope>IDENTIFICATION</scope>
</reference>
<reference evidence="3" key="3">
    <citation type="submission" date="2025-09" db="UniProtKB">
        <authorList>
            <consortium name="Ensembl"/>
        </authorList>
    </citation>
    <scope>IDENTIFICATION</scope>
</reference>
<evidence type="ECO:0000313" key="4">
    <source>
        <dbReference type="Proteomes" id="UP000472272"/>
    </source>
</evidence>
<sequence length="104" mass="11198">AKDNIPTMTQPASVSAPPRQTTKLSCTASGSVSYIVWIQQKPGQAPRFVHCDTCSSKGQGIPDRFTASRSGTTGYLTITGTESEDEAAYYCAAWFSSMWHSAKV</sequence>
<reference evidence="3 4" key="1">
    <citation type="journal article" date="2019" name="Proc. Natl. Acad. Sci. U.S.A.">
        <title>Regulatory changes in pterin and carotenoid genes underlie balanced color polymorphisms in the wall lizard.</title>
        <authorList>
            <person name="Andrade P."/>
            <person name="Pinho C."/>
            <person name="Perez I de Lanuza G."/>
            <person name="Afonso S."/>
            <person name="Brejcha J."/>
            <person name="Rubin C.J."/>
            <person name="Wallerman O."/>
            <person name="Pereira P."/>
            <person name="Sabatino S.J."/>
            <person name="Bellati A."/>
            <person name="Pellitteri-Rosa D."/>
            <person name="Bosakova Z."/>
            <person name="Bunikis I."/>
            <person name="Carretero M.A."/>
            <person name="Feiner N."/>
            <person name="Marsik P."/>
            <person name="Pauperio F."/>
            <person name="Salvi D."/>
            <person name="Soler L."/>
            <person name="While G.M."/>
            <person name="Uller T."/>
            <person name="Font E."/>
            <person name="Andersson L."/>
            <person name="Carneiro M."/>
        </authorList>
    </citation>
    <scope>NUCLEOTIDE SEQUENCE</scope>
</reference>
<dbReference type="Pfam" id="PF07686">
    <property type="entry name" value="V-set"/>
    <property type="match status" value="1"/>
</dbReference>
<dbReference type="SUPFAM" id="SSF48726">
    <property type="entry name" value="Immunoglobulin"/>
    <property type="match status" value="1"/>
</dbReference>
<dbReference type="PANTHER" id="PTHR23267">
    <property type="entry name" value="IMMUNOGLOBULIN LIGHT CHAIN"/>
    <property type="match status" value="1"/>
</dbReference>
<protein>
    <recommendedName>
        <fullName evidence="2">Ig-like domain-containing protein</fullName>
    </recommendedName>
</protein>
<dbReference type="InterPro" id="IPR013783">
    <property type="entry name" value="Ig-like_fold"/>
</dbReference>
<dbReference type="Gene3D" id="2.60.40.10">
    <property type="entry name" value="Immunoglobulins"/>
    <property type="match status" value="1"/>
</dbReference>
<feature type="region of interest" description="Disordered" evidence="1">
    <location>
        <begin position="1"/>
        <end position="21"/>
    </location>
</feature>
<evidence type="ECO:0000313" key="3">
    <source>
        <dbReference type="Ensembl" id="ENSPMRP00000029062.1"/>
    </source>
</evidence>
<dbReference type="AlphaFoldDB" id="A0A670K288"/>
<evidence type="ECO:0000256" key="1">
    <source>
        <dbReference type="SAM" id="MobiDB-lite"/>
    </source>
</evidence>
<dbReference type="InterPro" id="IPR013106">
    <property type="entry name" value="Ig_V-set"/>
</dbReference>
<dbReference type="OMA" id="ADYYCHT"/>
<dbReference type="Proteomes" id="UP000472272">
    <property type="component" value="Chromosome 16"/>
</dbReference>
<evidence type="ECO:0000259" key="2">
    <source>
        <dbReference type="PROSITE" id="PS50835"/>
    </source>
</evidence>
<dbReference type="InterPro" id="IPR036179">
    <property type="entry name" value="Ig-like_dom_sf"/>
</dbReference>
<organism evidence="3 4">
    <name type="scientific">Podarcis muralis</name>
    <name type="common">Wall lizard</name>
    <name type="synonym">Lacerta muralis</name>
    <dbReference type="NCBI Taxonomy" id="64176"/>
    <lineage>
        <taxon>Eukaryota</taxon>
        <taxon>Metazoa</taxon>
        <taxon>Chordata</taxon>
        <taxon>Craniata</taxon>
        <taxon>Vertebrata</taxon>
        <taxon>Euteleostomi</taxon>
        <taxon>Lepidosauria</taxon>
        <taxon>Squamata</taxon>
        <taxon>Bifurcata</taxon>
        <taxon>Unidentata</taxon>
        <taxon>Episquamata</taxon>
        <taxon>Laterata</taxon>
        <taxon>Lacertibaenia</taxon>
        <taxon>Lacertidae</taxon>
        <taxon>Podarcis</taxon>
    </lineage>
</organism>
<accession>A0A670K288</accession>
<dbReference type="SMART" id="SM00409">
    <property type="entry name" value="IG"/>
    <property type="match status" value="1"/>
</dbReference>
<dbReference type="InterPro" id="IPR007110">
    <property type="entry name" value="Ig-like_dom"/>
</dbReference>
<dbReference type="SMART" id="SM00406">
    <property type="entry name" value="IGv"/>
    <property type="match status" value="1"/>
</dbReference>
<dbReference type="Ensembl" id="ENSPMRT00000030830.1">
    <property type="protein sequence ID" value="ENSPMRP00000029062.1"/>
    <property type="gene ID" value="ENSPMRG00000018788.1"/>
</dbReference>